<accession>A0A8B8L0J6</accession>
<evidence type="ECO:0000256" key="4">
    <source>
        <dbReference type="ARBA" id="ARBA00023242"/>
    </source>
</evidence>
<proteinExistence type="predicted"/>
<keyword evidence="5" id="KW-0175">Coiled coil</keyword>
<feature type="region of interest" description="Disordered" evidence="6">
    <location>
        <begin position="1"/>
        <end position="275"/>
    </location>
</feature>
<evidence type="ECO:0000313" key="8">
    <source>
        <dbReference type="Proteomes" id="UP000694853"/>
    </source>
</evidence>
<feature type="compositionally biased region" description="Basic and acidic residues" evidence="6">
    <location>
        <begin position="248"/>
        <end position="257"/>
    </location>
</feature>
<dbReference type="PROSITE" id="PS51360">
    <property type="entry name" value="PLUS3"/>
    <property type="match status" value="1"/>
</dbReference>
<dbReference type="GeneID" id="113861220"/>
<dbReference type="OrthoDB" id="166375at2759"/>
<dbReference type="PANTHER" id="PTHR13115:SF15">
    <property type="entry name" value="PLUS-3 DOMAIN PROTEIN"/>
    <property type="match status" value="1"/>
</dbReference>
<feature type="compositionally biased region" description="Basic and acidic residues" evidence="6">
    <location>
        <begin position="117"/>
        <end position="152"/>
    </location>
</feature>
<dbReference type="InterPro" id="IPR004343">
    <property type="entry name" value="Plus-3_dom"/>
</dbReference>
<feature type="compositionally biased region" description="Low complexity" evidence="6">
    <location>
        <begin position="237"/>
        <end position="247"/>
    </location>
</feature>
<evidence type="ECO:0000256" key="2">
    <source>
        <dbReference type="ARBA" id="ARBA00023015"/>
    </source>
</evidence>
<evidence type="ECO:0000256" key="1">
    <source>
        <dbReference type="ARBA" id="ARBA00004123"/>
    </source>
</evidence>
<dbReference type="Proteomes" id="UP000694853">
    <property type="component" value="Unplaced"/>
</dbReference>
<organism evidence="8 9">
    <name type="scientific">Abrus precatorius</name>
    <name type="common">Indian licorice</name>
    <name type="synonym">Glycine abrus</name>
    <dbReference type="NCBI Taxonomy" id="3816"/>
    <lineage>
        <taxon>Eukaryota</taxon>
        <taxon>Viridiplantae</taxon>
        <taxon>Streptophyta</taxon>
        <taxon>Embryophyta</taxon>
        <taxon>Tracheophyta</taxon>
        <taxon>Spermatophyta</taxon>
        <taxon>Magnoliopsida</taxon>
        <taxon>eudicotyledons</taxon>
        <taxon>Gunneridae</taxon>
        <taxon>Pentapetalae</taxon>
        <taxon>rosids</taxon>
        <taxon>fabids</taxon>
        <taxon>Fabales</taxon>
        <taxon>Fabaceae</taxon>
        <taxon>Papilionoideae</taxon>
        <taxon>50 kb inversion clade</taxon>
        <taxon>NPAAA clade</taxon>
        <taxon>indigoferoid/millettioid clade</taxon>
        <taxon>Abreae</taxon>
        <taxon>Abrus</taxon>
    </lineage>
</organism>
<dbReference type="Pfam" id="PF03126">
    <property type="entry name" value="Plus-3"/>
    <property type="match status" value="1"/>
</dbReference>
<evidence type="ECO:0000256" key="6">
    <source>
        <dbReference type="SAM" id="MobiDB-lite"/>
    </source>
</evidence>
<comment type="subcellular location">
    <subcellularLocation>
        <location evidence="1">Nucleus</location>
    </subcellularLocation>
</comment>
<evidence type="ECO:0000256" key="5">
    <source>
        <dbReference type="SAM" id="Coils"/>
    </source>
</evidence>
<dbReference type="FunFam" id="3.90.70.200:FF:000003">
    <property type="entry name" value="RNA polymerase-associated protein RTF1"/>
    <property type="match status" value="1"/>
</dbReference>
<dbReference type="RefSeq" id="XP_027349697.1">
    <property type="nucleotide sequence ID" value="XM_027493896.1"/>
</dbReference>
<evidence type="ECO:0000259" key="7">
    <source>
        <dbReference type="PROSITE" id="PS51360"/>
    </source>
</evidence>
<feature type="compositionally biased region" description="Polar residues" evidence="6">
    <location>
        <begin position="75"/>
        <end position="84"/>
    </location>
</feature>
<dbReference type="GO" id="GO:0016593">
    <property type="term" value="C:Cdc73/Paf1 complex"/>
    <property type="evidence" value="ECO:0007669"/>
    <property type="project" value="TreeGrafter"/>
</dbReference>
<keyword evidence="8" id="KW-1185">Reference proteome</keyword>
<dbReference type="SUPFAM" id="SSF159042">
    <property type="entry name" value="Plus3-like"/>
    <property type="match status" value="1"/>
</dbReference>
<feature type="coiled-coil region" evidence="5">
    <location>
        <begin position="440"/>
        <end position="489"/>
    </location>
</feature>
<dbReference type="SMART" id="SM00719">
    <property type="entry name" value="Plus3"/>
    <property type="match status" value="1"/>
</dbReference>
<feature type="compositionally biased region" description="Polar residues" evidence="6">
    <location>
        <begin position="161"/>
        <end position="183"/>
    </location>
</feature>
<keyword evidence="4" id="KW-0539">Nucleus</keyword>
<dbReference type="AlphaFoldDB" id="A0A8B8L0J6"/>
<feature type="compositionally biased region" description="Basic and acidic residues" evidence="6">
    <location>
        <begin position="535"/>
        <end position="570"/>
    </location>
</feature>
<reference evidence="8" key="1">
    <citation type="journal article" date="2019" name="Toxins">
        <title>Detection of Abrin-Like and Prepropulchellin-Like Toxin Genes and Transcripts Using Whole Genome Sequencing and Full-Length Transcript Sequencing of Abrus precatorius.</title>
        <authorList>
            <person name="Hovde B.T."/>
            <person name="Daligault H.E."/>
            <person name="Hanschen E.R."/>
            <person name="Kunde Y.A."/>
            <person name="Johnson M.B."/>
            <person name="Starkenburg S.R."/>
            <person name="Johnson S.L."/>
        </authorList>
    </citation>
    <scope>NUCLEOTIDE SEQUENCE [LARGE SCALE GENOMIC DNA]</scope>
</reference>
<reference evidence="9" key="2">
    <citation type="submission" date="2025-08" db="UniProtKB">
        <authorList>
            <consortium name="RefSeq"/>
        </authorList>
    </citation>
    <scope>IDENTIFICATION</scope>
    <source>
        <tissue evidence="9">Young leaves</tissue>
    </source>
</reference>
<feature type="domain" description="Plus3" evidence="7">
    <location>
        <begin position="276"/>
        <end position="411"/>
    </location>
</feature>
<dbReference type="InterPro" id="IPR036128">
    <property type="entry name" value="Plus3-like_sf"/>
</dbReference>
<gene>
    <name evidence="9" type="primary">LOC113861220</name>
</gene>
<evidence type="ECO:0000256" key="3">
    <source>
        <dbReference type="ARBA" id="ARBA00023163"/>
    </source>
</evidence>
<keyword evidence="2" id="KW-0805">Transcription regulation</keyword>
<dbReference type="PANTHER" id="PTHR13115">
    <property type="entry name" value="RNA POLYMERASE-ASSOCIATED PROTEIN RTF1 HOMOLOG"/>
    <property type="match status" value="1"/>
</dbReference>
<dbReference type="Gene3D" id="3.90.70.200">
    <property type="entry name" value="Plus-3 domain"/>
    <property type="match status" value="1"/>
</dbReference>
<evidence type="ECO:0000313" key="9">
    <source>
        <dbReference type="RefSeq" id="XP_027349697.1"/>
    </source>
</evidence>
<dbReference type="GO" id="GO:1990269">
    <property type="term" value="F:RNA polymerase II C-terminal domain phosphoserine binding"/>
    <property type="evidence" value="ECO:0007669"/>
    <property type="project" value="TreeGrafter"/>
</dbReference>
<dbReference type="KEGG" id="aprc:113861220"/>
<sequence length="671" mass="74636">MADLENMLLEAAGRTSSAVRKRNKHRNSRTKREGAALSDGGSNSREEDSDEGRSKRAQRSASHVPLKKRLDLSRRGSSVGNDHGSQGKGDLDDGIGGSARDGDSGSSEESDVGSDLYKNEEDRQRLAKMSELEREMILSDRATKKCEKEFKDKMRKKRDNNSASARTNQSAHPSSSKVRSSARNAERTAAKGDVLSELRAKRMKQQVQDTHAGKLGNASRKGSNSKGVKQKFGATASPSSSSQSESAMRSDSERESSDDGGLIDSDDDKNMHESKIPTFEDIKEITIRRSKVVKWLNEPFFEELIVGCFVRIGIGRSESGPVYRLSMVQRVDGGDPNRHYKVENRVTHKYLVCVWGSENSAARFQVAVVSDSAPLEKEFRQWLREIERTCSQIPSKMSVLEKKEAIKRTNTYVYSAATVKQMLEEKKSTTSRPLNIAVEKDRLKNQLEIAKSKNDEVEMNRIYTKLAELEALRQAKENDAKAMKLAEMNRKNKVENFKNLSEHKQLNANLKAGEEGYDPFSRRWTRSRNYYNSEPGKESKEGENNEGKGEKDGEAEGEVSKGQEKEEHVTTKVGVEATEAALQAAADEGKLVDTIAPVDGGTESNMLHDFELPISLAELKDLGGPQGIRNGFLARKQKIEATVGCKVPENDGSRHALTLTISDYKRRRGLL</sequence>
<dbReference type="GO" id="GO:0003677">
    <property type="term" value="F:DNA binding"/>
    <property type="evidence" value="ECO:0007669"/>
    <property type="project" value="InterPro"/>
</dbReference>
<feature type="compositionally biased region" description="Basic and acidic residues" evidence="6">
    <location>
        <begin position="184"/>
        <end position="200"/>
    </location>
</feature>
<feature type="region of interest" description="Disordered" evidence="6">
    <location>
        <begin position="528"/>
        <end position="570"/>
    </location>
</feature>
<keyword evidence="3" id="KW-0804">Transcription</keyword>
<protein>
    <submittedName>
        <fullName evidence="9">Protein RTF1 homolog</fullName>
    </submittedName>
</protein>
<name>A0A8B8L0J6_ABRPR</name>
<feature type="compositionally biased region" description="Basic residues" evidence="6">
    <location>
        <begin position="19"/>
        <end position="29"/>
    </location>
</feature>